<keyword evidence="2" id="KW-1185">Reference proteome</keyword>
<organism evidence="1 2">
    <name type="scientific">Rhizobium nepotum 39/7</name>
    <dbReference type="NCBI Taxonomy" id="1368418"/>
    <lineage>
        <taxon>Bacteria</taxon>
        <taxon>Pseudomonadati</taxon>
        <taxon>Pseudomonadota</taxon>
        <taxon>Alphaproteobacteria</taxon>
        <taxon>Hyphomicrobiales</taxon>
        <taxon>Rhizobiaceae</taxon>
        <taxon>Rhizobium/Agrobacterium group</taxon>
        <taxon>Rhizobium</taxon>
    </lineage>
</organism>
<dbReference type="PANTHER" id="PTHR38460">
    <property type="entry name" value="TAUTOMERASE YOLI-RELATED"/>
    <property type="match status" value="1"/>
</dbReference>
<sequence>MPFTRVSMLAGKSSQYISAVSNSLDRALVECFEVPENDRFVVFHAHQPGELVFDRTYRGGPRSDGFMLFHITTGKNRSAETKARFFRRLVDNLAKAPGVRPEDVMVVIANSTFEDWSFASGISAAMPAQGEGR</sequence>
<dbReference type="Pfam" id="PF14552">
    <property type="entry name" value="Tautomerase_2"/>
    <property type="match status" value="1"/>
</dbReference>
<dbReference type="Proteomes" id="UP000052068">
    <property type="component" value="Unassembled WGS sequence"/>
</dbReference>
<dbReference type="RefSeq" id="WP_045021255.1">
    <property type="nucleotide sequence ID" value="NZ_JWJH01000012.1"/>
</dbReference>
<dbReference type="EMBL" id="JWJH01000012">
    <property type="protein sequence ID" value="KJF67047.1"/>
    <property type="molecule type" value="Genomic_DNA"/>
</dbReference>
<reference evidence="1 2" key="1">
    <citation type="submission" date="2015-03" db="EMBL/GenBank/DDBJ databases">
        <title>Draft Genome Sequences of Agrobacterium nepotum Strain 39/7T (= CFBP 7436T = LMG 26435T) and Agrobacterium sp. Strain KFB 330 (= CFBP 8308 = LMG 28674).</title>
        <authorList>
            <person name="Kuzmanovic N."/>
            <person name="Pulawska J."/>
            <person name="Obradovic A."/>
        </authorList>
    </citation>
    <scope>NUCLEOTIDE SEQUENCE [LARGE SCALE GENOMIC DNA]</scope>
    <source>
        <strain evidence="1 2">39/7</strain>
    </source>
</reference>
<dbReference type="Gene3D" id="3.30.429.10">
    <property type="entry name" value="Macrophage Migration Inhibitory Factor"/>
    <property type="match status" value="1"/>
</dbReference>
<dbReference type="InterPro" id="IPR037479">
    <property type="entry name" value="Tauto_MSAD"/>
</dbReference>
<dbReference type="InterPro" id="IPR014347">
    <property type="entry name" value="Tautomerase/MIF_sf"/>
</dbReference>
<evidence type="ECO:0000313" key="1">
    <source>
        <dbReference type="EMBL" id="KJF67047.1"/>
    </source>
</evidence>
<dbReference type="SUPFAM" id="SSF55331">
    <property type="entry name" value="Tautomerase/MIF"/>
    <property type="match status" value="1"/>
</dbReference>
<proteinExistence type="predicted"/>
<dbReference type="PANTHER" id="PTHR38460:SF1">
    <property type="entry name" value="TAUTOMERASE YOLI-RELATED"/>
    <property type="match status" value="1"/>
</dbReference>
<name>A0ABR5CQD7_9HYPH</name>
<protein>
    <submittedName>
        <fullName evidence="1">Decarboxylase</fullName>
    </submittedName>
</protein>
<evidence type="ECO:0000313" key="2">
    <source>
        <dbReference type="Proteomes" id="UP000052068"/>
    </source>
</evidence>
<comment type="caution">
    <text evidence="1">The sequence shown here is derived from an EMBL/GenBank/DDBJ whole genome shotgun (WGS) entry which is preliminary data.</text>
</comment>
<gene>
    <name evidence="1" type="ORF">RS75_13485</name>
</gene>
<accession>A0ABR5CQD7</accession>